<evidence type="ECO:0000256" key="4">
    <source>
        <dbReference type="ARBA" id="ARBA00016175"/>
    </source>
</evidence>
<name>A0A803MKN8_CHEQI</name>
<dbReference type="GO" id="GO:0042162">
    <property type="term" value="F:telomeric DNA binding"/>
    <property type="evidence" value="ECO:0007669"/>
    <property type="project" value="TreeGrafter"/>
</dbReference>
<dbReference type="PANTHER" id="PTHR14865:SF2">
    <property type="entry name" value="CST COMPLEX SUBUNIT CTC1"/>
    <property type="match status" value="1"/>
</dbReference>
<evidence type="ECO:0000256" key="1">
    <source>
        <dbReference type="ARBA" id="ARBA00004123"/>
    </source>
</evidence>
<feature type="transmembrane region" description="Helical" evidence="10">
    <location>
        <begin position="125"/>
        <end position="149"/>
    </location>
</feature>
<reference evidence="11" key="2">
    <citation type="submission" date="2021-03" db="UniProtKB">
        <authorList>
            <consortium name="EnsemblPlants"/>
        </authorList>
    </citation>
    <scope>IDENTIFICATION</scope>
</reference>
<dbReference type="EnsemblPlants" id="AUR62031379-RA">
    <property type="protein sequence ID" value="AUR62031379-RA:cds"/>
    <property type="gene ID" value="AUR62031379"/>
</dbReference>
<dbReference type="InterPro" id="IPR042617">
    <property type="entry name" value="CTC1-like"/>
</dbReference>
<keyword evidence="10" id="KW-0472">Membrane</keyword>
<proteinExistence type="inferred from homology"/>
<protein>
    <recommendedName>
        <fullName evidence="4">CST complex subunit CTC1</fullName>
    </recommendedName>
</protein>
<reference evidence="11" key="1">
    <citation type="journal article" date="2017" name="Nature">
        <title>The genome of Chenopodium quinoa.</title>
        <authorList>
            <person name="Jarvis D.E."/>
            <person name="Ho Y.S."/>
            <person name="Lightfoot D.J."/>
            <person name="Schmoeckel S.M."/>
            <person name="Li B."/>
            <person name="Borm T.J.A."/>
            <person name="Ohyanagi H."/>
            <person name="Mineta K."/>
            <person name="Michell C.T."/>
            <person name="Saber N."/>
            <person name="Kharbatia N.M."/>
            <person name="Rupper R.R."/>
            <person name="Sharp A.R."/>
            <person name="Dally N."/>
            <person name="Boughton B.A."/>
            <person name="Woo Y.H."/>
            <person name="Gao G."/>
            <person name="Schijlen E.G.W.M."/>
            <person name="Guo X."/>
            <person name="Momin A.A."/>
            <person name="Negrao S."/>
            <person name="Al-Babili S."/>
            <person name="Gehring C."/>
            <person name="Roessner U."/>
            <person name="Jung C."/>
            <person name="Murphy K."/>
            <person name="Arold S.T."/>
            <person name="Gojobori T."/>
            <person name="van der Linden C.G."/>
            <person name="van Loo E.N."/>
            <person name="Jellen E.N."/>
            <person name="Maughan P.J."/>
            <person name="Tester M."/>
        </authorList>
    </citation>
    <scope>NUCLEOTIDE SEQUENCE [LARGE SCALE GENOMIC DNA]</scope>
    <source>
        <strain evidence="11">cv. PI 614886</strain>
    </source>
</reference>
<evidence type="ECO:0000256" key="3">
    <source>
        <dbReference type="ARBA" id="ARBA00006332"/>
    </source>
</evidence>
<evidence type="ECO:0000256" key="7">
    <source>
        <dbReference type="ARBA" id="ARBA00023125"/>
    </source>
</evidence>
<dbReference type="GO" id="GO:0045740">
    <property type="term" value="P:positive regulation of DNA replication"/>
    <property type="evidence" value="ECO:0007669"/>
    <property type="project" value="TreeGrafter"/>
</dbReference>
<dbReference type="Proteomes" id="UP000596660">
    <property type="component" value="Unplaced"/>
</dbReference>
<evidence type="ECO:0000256" key="10">
    <source>
        <dbReference type="SAM" id="Phobius"/>
    </source>
</evidence>
<dbReference type="GO" id="GO:1990879">
    <property type="term" value="C:CST complex"/>
    <property type="evidence" value="ECO:0007669"/>
    <property type="project" value="TreeGrafter"/>
</dbReference>
<keyword evidence="12" id="KW-1185">Reference proteome</keyword>
<organism evidence="11 12">
    <name type="scientific">Chenopodium quinoa</name>
    <name type="common">Quinoa</name>
    <dbReference type="NCBI Taxonomy" id="63459"/>
    <lineage>
        <taxon>Eukaryota</taxon>
        <taxon>Viridiplantae</taxon>
        <taxon>Streptophyta</taxon>
        <taxon>Embryophyta</taxon>
        <taxon>Tracheophyta</taxon>
        <taxon>Spermatophyta</taxon>
        <taxon>Magnoliopsida</taxon>
        <taxon>eudicotyledons</taxon>
        <taxon>Gunneridae</taxon>
        <taxon>Pentapetalae</taxon>
        <taxon>Caryophyllales</taxon>
        <taxon>Chenopodiaceae</taxon>
        <taxon>Chenopodioideae</taxon>
        <taxon>Atripliceae</taxon>
        <taxon>Chenopodium</taxon>
    </lineage>
</organism>
<evidence type="ECO:0000256" key="9">
    <source>
        <dbReference type="SAM" id="MobiDB-lite"/>
    </source>
</evidence>
<feature type="region of interest" description="Disordered" evidence="9">
    <location>
        <begin position="1186"/>
        <end position="1205"/>
    </location>
</feature>
<dbReference type="Pfam" id="PF15491">
    <property type="entry name" value="CTC1_2"/>
    <property type="match status" value="1"/>
</dbReference>
<evidence type="ECO:0000256" key="5">
    <source>
        <dbReference type="ARBA" id="ARBA00022454"/>
    </source>
</evidence>
<evidence type="ECO:0000313" key="12">
    <source>
        <dbReference type="Proteomes" id="UP000596660"/>
    </source>
</evidence>
<sequence length="1465" mass="162728">MIKREIRVIAWNFIPLKQCGGFLEIIRWEFVGCCVSGNVEFFPLVFDDNDVVGNDCDPKGKYSVYGVLGSVSPVSLIPCVSENRRGFILEVLCCDCRLCKFKDCVKISDDLGLRRDSHCFSRIEYVYFCGVGSSPYFVFLKLVGSVLLLSGLRKKLVYIENEETRLMFVSTEMTCLSVPKLQQNEGYSFQNDKARINGNWELGMYIGVVRSTYMQGMVVELDEDVWLLLTDESLLLPHSVRVGSILSVRNVHIVNPKFTWGKMLILGACCKTNIRTISFSPLEIGCQPVYRSQSLLGKFMETLVFPARLWTLLLVQCLRKKFSGAFSEKEILGTKHKEGLVQTYARSTLPSSVFQSRHGSFTEFCKHDSCGSGSNINYSSLSLAMPFSYLVNNCERMFIISLLQMNNGIKILEECSQVGHPFREKRLSDQLIRRILPSKDIGVSLLGNLKICPATGRLQYIDGTASVDAVIPDIPSAWDINAIYEIAAVTPTGDAATNHELLIDWCTDWVAFPAALLAAVSFLCAHSAHRNESKGPLPSALDVRHRSNRRGSPDLAEDELVVLGKLTDSDGALGQPLKVVACWRSPIGAYEAWPTRSLRPTIAGHGSQLLKTLGLSGGIDHHLSFLLLPEQLKAAIEPLIGLFHGLLNGLLLSSHCSLQRLQPSLHSGHLFFQEDAATNHELLIDWCTDWVAFPAALLAALSFLCAHRHFTVHPCLSAINSTAKLDPGAFHLLYLTHKFPLQSRFHGDVSGKSRLFAEVMVLPWDLSIGVSNGAVFQTKMPQDDLVIGCHDAFSFKRCKTHLTSSCIDKVGLCNNFEEFENRSCDQPNNLLSLPHKTRITNRFRGASSIQFPCKVTGREIHGQVMDVPAALCFVDGNCDITDMLCSRKVLEFNSENFSKYKFMQIGGIYIMKHCAEKCLCDSHHMGSSMFITSDTKFWSLSFQFGEAMDCSSVSCNDLSYASHSTRKNLNRFCHQNELVLNPCSIADHGSFTDVDLHVAVDATDLSDVDIGFQSLKKLVLNLSLKPTNIFNIQQEVGCGNIMTGLFENQGIYSGIGLPEGKLISLQGIVARLYNSDGYSIDRIPCNRAAHNIHLPKSSIGKECSINLLVLTDCHMLQICGCLSKLDYPVGLGPGTVMARLNHGQRLDLLEQEIAGLPARVAREISTAMDTLKAEIANQITAGQERLRSELRSSQENGTPDNWDNPGPNCFTLTPVSFITINSVRETPSSVKSLFPIPEETIASCLISDLIQCDTGQPRRFHCSVVAVYFVMLERNTNMDKLLSQIQLGSPVVNIPLAGFIMDDGSSQCCCWTHGERAATFLRLYEEIPQAKSGSCWWRSKAASRSRVFSTPSYHIDRILKKHGRLRVKNYGSIHDASCQDIQLSDGSDCTFGGQDENLLKFIMLNACSSTLWNITGHAMDFDAVSMLEKNLLEEHMTLHALQNVWAREVCQVNPLAQAKELFQDL</sequence>
<evidence type="ECO:0000256" key="6">
    <source>
        <dbReference type="ARBA" id="ARBA00022895"/>
    </source>
</evidence>
<keyword evidence="6" id="KW-0779">Telomere</keyword>
<comment type="subcellular location">
    <subcellularLocation>
        <location evidence="2">Chromosome</location>
        <location evidence="2">Telomere</location>
    </subcellularLocation>
    <subcellularLocation>
        <location evidence="1">Nucleus</location>
    </subcellularLocation>
</comment>
<keyword evidence="8" id="KW-0539">Nucleus</keyword>
<keyword evidence="7" id="KW-0238">DNA-binding</keyword>
<evidence type="ECO:0000256" key="2">
    <source>
        <dbReference type="ARBA" id="ARBA00004574"/>
    </source>
</evidence>
<dbReference type="Gramene" id="AUR62031379-RA">
    <property type="protein sequence ID" value="AUR62031379-RA:cds"/>
    <property type="gene ID" value="AUR62031379"/>
</dbReference>
<dbReference type="InterPro" id="IPR028262">
    <property type="entry name" value="CTC1_plant"/>
</dbReference>
<dbReference type="PANTHER" id="PTHR14865">
    <property type="entry name" value="CST COMPLEX SUBUNIT CTC1"/>
    <property type="match status" value="1"/>
</dbReference>
<accession>A0A803MKN8</accession>
<evidence type="ECO:0000313" key="11">
    <source>
        <dbReference type="EnsemblPlants" id="AUR62031379-RA:cds"/>
    </source>
</evidence>
<dbReference type="GO" id="GO:0010833">
    <property type="term" value="P:telomere maintenance via telomere lengthening"/>
    <property type="evidence" value="ECO:0007669"/>
    <property type="project" value="TreeGrafter"/>
</dbReference>
<keyword evidence="10" id="KW-0812">Transmembrane</keyword>
<feature type="region of interest" description="Disordered" evidence="9">
    <location>
        <begin position="530"/>
        <end position="552"/>
    </location>
</feature>
<keyword evidence="5" id="KW-0158">Chromosome</keyword>
<evidence type="ECO:0000256" key="8">
    <source>
        <dbReference type="ARBA" id="ARBA00023242"/>
    </source>
</evidence>
<dbReference type="GO" id="GO:0003697">
    <property type="term" value="F:single-stranded DNA binding"/>
    <property type="evidence" value="ECO:0007669"/>
    <property type="project" value="TreeGrafter"/>
</dbReference>
<comment type="similarity">
    <text evidence="3">Belongs to the CTC1 family.</text>
</comment>
<keyword evidence="10" id="KW-1133">Transmembrane helix</keyword>